<feature type="domain" description="Cyanovirin-N" evidence="2">
    <location>
        <begin position="21"/>
        <end position="131"/>
    </location>
</feature>
<gene>
    <name evidence="3" type="ORF">BJ508DRAFT_305217</name>
</gene>
<keyword evidence="1" id="KW-0732">Signal</keyword>
<name>A0A3N4IA24_ASCIM</name>
<reference evidence="3 4" key="1">
    <citation type="journal article" date="2018" name="Nat. Ecol. Evol.">
        <title>Pezizomycetes genomes reveal the molecular basis of ectomycorrhizal truffle lifestyle.</title>
        <authorList>
            <person name="Murat C."/>
            <person name="Payen T."/>
            <person name="Noel B."/>
            <person name="Kuo A."/>
            <person name="Morin E."/>
            <person name="Chen J."/>
            <person name="Kohler A."/>
            <person name="Krizsan K."/>
            <person name="Balestrini R."/>
            <person name="Da Silva C."/>
            <person name="Montanini B."/>
            <person name="Hainaut M."/>
            <person name="Levati E."/>
            <person name="Barry K.W."/>
            <person name="Belfiori B."/>
            <person name="Cichocki N."/>
            <person name="Clum A."/>
            <person name="Dockter R.B."/>
            <person name="Fauchery L."/>
            <person name="Guy J."/>
            <person name="Iotti M."/>
            <person name="Le Tacon F."/>
            <person name="Lindquist E.A."/>
            <person name="Lipzen A."/>
            <person name="Malagnac F."/>
            <person name="Mello A."/>
            <person name="Molinier V."/>
            <person name="Miyauchi S."/>
            <person name="Poulain J."/>
            <person name="Riccioni C."/>
            <person name="Rubini A."/>
            <person name="Sitrit Y."/>
            <person name="Splivallo R."/>
            <person name="Traeger S."/>
            <person name="Wang M."/>
            <person name="Zifcakova L."/>
            <person name="Wipf D."/>
            <person name="Zambonelli A."/>
            <person name="Paolocci F."/>
            <person name="Nowrousian M."/>
            <person name="Ottonello S."/>
            <person name="Baldrian P."/>
            <person name="Spatafora J.W."/>
            <person name="Henrissat B."/>
            <person name="Nagy L.G."/>
            <person name="Aury J.M."/>
            <person name="Wincker P."/>
            <person name="Grigoriev I.V."/>
            <person name="Bonfante P."/>
            <person name="Martin F.M."/>
        </authorList>
    </citation>
    <scope>NUCLEOTIDE SEQUENCE [LARGE SCALE GENOMIC DNA]</scope>
    <source>
        <strain evidence="3 4">RN42</strain>
    </source>
</reference>
<dbReference type="Gene3D" id="2.30.60.10">
    <property type="entry name" value="Cyanovirin-N"/>
    <property type="match status" value="1"/>
</dbReference>
<dbReference type="SMART" id="SM01111">
    <property type="entry name" value="CVNH"/>
    <property type="match status" value="1"/>
</dbReference>
<feature type="signal peptide" evidence="1">
    <location>
        <begin position="1"/>
        <end position="20"/>
    </location>
</feature>
<dbReference type="InterPro" id="IPR011058">
    <property type="entry name" value="Cyanovirin-N"/>
</dbReference>
<sequence length="140" mass="15596">MKFTTAIFAAVLFMVQSASAVFHSSCDTIDILPRGIKDGRPYLYANCKKTDGSIRKTYLLLDHCLGNSNGKLIVAKDGYYSNSCTDTMHTAYAYDKANTYIRANCKNNAGAKNWIDIDTRFIENNNGFLTCLGYNGVEYL</sequence>
<organism evidence="3 4">
    <name type="scientific">Ascobolus immersus RN42</name>
    <dbReference type="NCBI Taxonomy" id="1160509"/>
    <lineage>
        <taxon>Eukaryota</taxon>
        <taxon>Fungi</taxon>
        <taxon>Dikarya</taxon>
        <taxon>Ascomycota</taxon>
        <taxon>Pezizomycotina</taxon>
        <taxon>Pezizomycetes</taxon>
        <taxon>Pezizales</taxon>
        <taxon>Ascobolaceae</taxon>
        <taxon>Ascobolus</taxon>
    </lineage>
</organism>
<protein>
    <recommendedName>
        <fullName evidence="2">Cyanovirin-N domain-containing protein</fullName>
    </recommendedName>
</protein>
<dbReference type="Pfam" id="PF08881">
    <property type="entry name" value="CVNH"/>
    <property type="match status" value="1"/>
</dbReference>
<evidence type="ECO:0000259" key="2">
    <source>
        <dbReference type="SMART" id="SM01111"/>
    </source>
</evidence>
<proteinExistence type="predicted"/>
<dbReference type="AlphaFoldDB" id="A0A3N4IA24"/>
<evidence type="ECO:0000256" key="1">
    <source>
        <dbReference type="SAM" id="SignalP"/>
    </source>
</evidence>
<dbReference type="SUPFAM" id="SSF51322">
    <property type="entry name" value="Cyanovirin-N"/>
    <property type="match status" value="1"/>
</dbReference>
<feature type="chain" id="PRO_5018199672" description="Cyanovirin-N domain-containing protein" evidence="1">
    <location>
        <begin position="21"/>
        <end position="140"/>
    </location>
</feature>
<dbReference type="EMBL" id="ML119668">
    <property type="protein sequence ID" value="RPA82919.1"/>
    <property type="molecule type" value="Genomic_DNA"/>
</dbReference>
<evidence type="ECO:0000313" key="4">
    <source>
        <dbReference type="Proteomes" id="UP000275078"/>
    </source>
</evidence>
<dbReference type="STRING" id="1160509.A0A3N4IA24"/>
<accession>A0A3N4IA24</accession>
<dbReference type="InterPro" id="IPR036673">
    <property type="entry name" value="Cyanovirin-N_sf"/>
</dbReference>
<dbReference type="Proteomes" id="UP000275078">
    <property type="component" value="Unassembled WGS sequence"/>
</dbReference>
<keyword evidence="4" id="KW-1185">Reference proteome</keyword>
<evidence type="ECO:0000313" key="3">
    <source>
        <dbReference type="EMBL" id="RPA82919.1"/>
    </source>
</evidence>
<dbReference type="OrthoDB" id="4672515at2759"/>